<protein>
    <submittedName>
        <fullName evidence="2">Uncharacterized protein</fullName>
    </submittedName>
</protein>
<dbReference type="EMBL" id="CP086717">
    <property type="protein sequence ID" value="WOO81926.1"/>
    <property type="molecule type" value="Genomic_DNA"/>
</dbReference>
<evidence type="ECO:0000313" key="3">
    <source>
        <dbReference type="Proteomes" id="UP000827549"/>
    </source>
</evidence>
<keyword evidence="3" id="KW-1185">Reference proteome</keyword>
<dbReference type="AlphaFoldDB" id="A0AAF1BI61"/>
<accession>A0AAF1BI61</accession>
<dbReference type="RefSeq" id="XP_062627958.1">
    <property type="nucleotide sequence ID" value="XM_062771974.1"/>
</dbReference>
<organism evidence="2 3">
    <name type="scientific">Vanrija pseudolonga</name>
    <dbReference type="NCBI Taxonomy" id="143232"/>
    <lineage>
        <taxon>Eukaryota</taxon>
        <taxon>Fungi</taxon>
        <taxon>Dikarya</taxon>
        <taxon>Basidiomycota</taxon>
        <taxon>Agaricomycotina</taxon>
        <taxon>Tremellomycetes</taxon>
        <taxon>Trichosporonales</taxon>
        <taxon>Trichosporonaceae</taxon>
        <taxon>Vanrija</taxon>
    </lineage>
</organism>
<gene>
    <name evidence="2" type="ORF">LOC62_04G005438</name>
</gene>
<feature type="region of interest" description="Disordered" evidence="1">
    <location>
        <begin position="325"/>
        <end position="351"/>
    </location>
</feature>
<evidence type="ECO:0000256" key="1">
    <source>
        <dbReference type="SAM" id="MobiDB-lite"/>
    </source>
</evidence>
<proteinExistence type="predicted"/>
<sequence length="351" mass="38949">MSVPTGSSTASWLGPNHMQHVGEYTFTLYRPRLKSTLVEPEMAYYQLVEACDAVAASFDDVRVSEDDDTTAITIKVFPVNSGAEAFQATMQVINSSQVTELGIDYTCRPQSIDLPLGAILHRLDLPFLRRLRIPWPYERFFLREIVLDSAASFFTLWYHMVEIHALIELNEGISSLCLRGRSKGCQTRCVCWSHIHVLQQHRLYPSIRDLLASRRQRERSIQAKALGILAVGYLSHPGTISSSRPTLADLPLEVVELVVDYACAEDFNHAQTKRLKELAFDPSHLATRAKSLKDLEGDAFSDALEEWMSAEGLVYNPCVPGERGVPAGPSTGEKGVSLEAHGGIGPQSMSM</sequence>
<name>A0AAF1BI61_9TREE</name>
<dbReference type="GeneID" id="87808667"/>
<evidence type="ECO:0000313" key="2">
    <source>
        <dbReference type="EMBL" id="WOO81926.1"/>
    </source>
</evidence>
<dbReference type="Proteomes" id="UP000827549">
    <property type="component" value="Chromosome 4"/>
</dbReference>
<reference evidence="2" key="1">
    <citation type="submission" date="2023-10" db="EMBL/GenBank/DDBJ databases">
        <authorList>
            <person name="Noh H."/>
        </authorList>
    </citation>
    <scope>NUCLEOTIDE SEQUENCE</scope>
    <source>
        <strain evidence="2">DUCC4014</strain>
    </source>
</reference>